<dbReference type="PANTHER" id="PTHR37445:SF3">
    <property type="entry name" value="ZINC FINGER PHD-TYPE DOMAIN-CONTAINING PROTEIN"/>
    <property type="match status" value="1"/>
</dbReference>
<evidence type="ECO:0000256" key="4">
    <source>
        <dbReference type="SAM" id="Coils"/>
    </source>
</evidence>
<keyword evidence="3" id="KW-0862">Zinc</keyword>
<feature type="domain" description="PHD-type" evidence="6">
    <location>
        <begin position="22"/>
        <end position="70"/>
    </location>
</feature>
<dbReference type="Gene3D" id="3.30.70.1820">
    <property type="entry name" value="L1 transposable element, RRM domain"/>
    <property type="match status" value="1"/>
</dbReference>
<dbReference type="Gene3D" id="3.30.40.10">
    <property type="entry name" value="Zinc/RING finger domain, C3HC4 (zinc finger)"/>
    <property type="match status" value="1"/>
</dbReference>
<reference evidence="7" key="1">
    <citation type="submission" date="2023-11" db="EMBL/GenBank/DDBJ databases">
        <title>Genome assemblies of two species of porcelain crab, Petrolisthes cinctipes and Petrolisthes manimaculis (Anomura: Porcellanidae).</title>
        <authorList>
            <person name="Angst P."/>
        </authorList>
    </citation>
    <scope>NUCLEOTIDE SEQUENCE</scope>
    <source>
        <strain evidence="7">PB745_02</strain>
        <tissue evidence="7">Gill</tissue>
    </source>
</reference>
<keyword evidence="8" id="KW-1185">Reference proteome</keyword>
<dbReference type="SUPFAM" id="SSF57903">
    <property type="entry name" value="FYVE/PHD zinc finger"/>
    <property type="match status" value="1"/>
</dbReference>
<evidence type="ECO:0000313" key="7">
    <source>
        <dbReference type="EMBL" id="KAK4297838.1"/>
    </source>
</evidence>
<keyword evidence="2" id="KW-0863">Zinc-finger</keyword>
<dbReference type="Pfam" id="PF00628">
    <property type="entry name" value="PHD"/>
    <property type="match status" value="1"/>
</dbReference>
<sequence length="298" mass="34697">MTGGEDGEDVAASPKPCGTEKCKKIVKDADNGIRCDECELWFHAGCEQVSVGFYKELQKSRTQLWMCKKCRGSRKNYKQEIIKLRAENEEMKEENRKMDTKVKDLETKNGEMKKKLQELEEKLLSTKSDITSQVMNMVRDEMNERDETQKRANNIVVYNLPEPDGTVVEERIKEDKNKCAYLLKDVLKVEVGVTKVIRLGKRNDNNTRPRPTLIKLENESEKWHVLSKAKNLKYANEETRKIGISPDMTKRQREENKKLRDELKIWRDRGERWQIKRGQLVPSFRQQTDNSEGATGGQ</sequence>
<evidence type="ECO:0000256" key="5">
    <source>
        <dbReference type="SAM" id="MobiDB-lite"/>
    </source>
</evidence>
<evidence type="ECO:0000256" key="2">
    <source>
        <dbReference type="ARBA" id="ARBA00022771"/>
    </source>
</evidence>
<keyword evidence="1" id="KW-0479">Metal-binding</keyword>
<organism evidence="7 8">
    <name type="scientific">Petrolisthes manimaculis</name>
    <dbReference type="NCBI Taxonomy" id="1843537"/>
    <lineage>
        <taxon>Eukaryota</taxon>
        <taxon>Metazoa</taxon>
        <taxon>Ecdysozoa</taxon>
        <taxon>Arthropoda</taxon>
        <taxon>Crustacea</taxon>
        <taxon>Multicrustacea</taxon>
        <taxon>Malacostraca</taxon>
        <taxon>Eumalacostraca</taxon>
        <taxon>Eucarida</taxon>
        <taxon>Decapoda</taxon>
        <taxon>Pleocyemata</taxon>
        <taxon>Anomura</taxon>
        <taxon>Galatheoidea</taxon>
        <taxon>Porcellanidae</taxon>
        <taxon>Petrolisthes</taxon>
    </lineage>
</organism>
<evidence type="ECO:0000256" key="3">
    <source>
        <dbReference type="ARBA" id="ARBA00022833"/>
    </source>
</evidence>
<dbReference type="AlphaFoldDB" id="A0AAE1NXD1"/>
<comment type="caution">
    <text evidence="7">The sequence shown here is derived from an EMBL/GenBank/DDBJ whole genome shotgun (WGS) entry which is preliminary data.</text>
</comment>
<evidence type="ECO:0000313" key="8">
    <source>
        <dbReference type="Proteomes" id="UP001292094"/>
    </source>
</evidence>
<dbReference type="InterPro" id="IPR011011">
    <property type="entry name" value="Znf_FYVE_PHD"/>
</dbReference>
<evidence type="ECO:0000259" key="6">
    <source>
        <dbReference type="Pfam" id="PF00628"/>
    </source>
</evidence>
<dbReference type="PANTHER" id="PTHR37445">
    <property type="entry name" value="PROTEIN CBG24663"/>
    <property type="match status" value="1"/>
</dbReference>
<accession>A0AAE1NXD1</accession>
<dbReference type="EMBL" id="JAWZYT010003561">
    <property type="protein sequence ID" value="KAK4297838.1"/>
    <property type="molecule type" value="Genomic_DNA"/>
</dbReference>
<evidence type="ECO:0000256" key="1">
    <source>
        <dbReference type="ARBA" id="ARBA00022723"/>
    </source>
</evidence>
<dbReference type="GO" id="GO:0008270">
    <property type="term" value="F:zinc ion binding"/>
    <property type="evidence" value="ECO:0007669"/>
    <property type="project" value="UniProtKB-KW"/>
</dbReference>
<name>A0AAE1NXD1_9EUCA</name>
<feature type="region of interest" description="Disordered" evidence="5">
    <location>
        <begin position="277"/>
        <end position="298"/>
    </location>
</feature>
<protein>
    <recommendedName>
        <fullName evidence="6">PHD-type domain-containing protein</fullName>
    </recommendedName>
</protein>
<dbReference type="Proteomes" id="UP001292094">
    <property type="component" value="Unassembled WGS sequence"/>
</dbReference>
<keyword evidence="4" id="KW-0175">Coiled coil</keyword>
<dbReference type="InterPro" id="IPR019787">
    <property type="entry name" value="Znf_PHD-finger"/>
</dbReference>
<gene>
    <name evidence="7" type="ORF">Pmani_029766</name>
</gene>
<proteinExistence type="predicted"/>
<dbReference type="InterPro" id="IPR013083">
    <property type="entry name" value="Znf_RING/FYVE/PHD"/>
</dbReference>
<feature type="coiled-coil region" evidence="4">
    <location>
        <begin position="74"/>
        <end position="129"/>
    </location>
</feature>
<feature type="compositionally biased region" description="Polar residues" evidence="5">
    <location>
        <begin position="284"/>
        <end position="298"/>
    </location>
</feature>